<proteinExistence type="predicted"/>
<accession>A0ABP9UD40</accession>
<comment type="caution">
    <text evidence="2">The sequence shown here is derived from an EMBL/GenBank/DDBJ whole genome shotgun (WGS) entry which is preliminary data.</text>
</comment>
<dbReference type="InterPro" id="IPR011044">
    <property type="entry name" value="Quino_amine_DH_bsu"/>
</dbReference>
<sequence>MRQGPDVKLFTVVFMKIPTLLLTAALSLSAAASALTVSTSRVVTLPGADTAHAVTLPGNRVAVNADNGVLILDSNLKTQIGWYTLRGPISGLSVSVDGSRLAAMTGDRWTVWDVASGRELRSGEPSYDATLAFDPQGNLLMLDDGTLRSINLASGRATDLIGDGDLYGAVVSPDGTRAVLSFEDRVELVELDSGDVLAEANLAEEPGGLGAHFSPDGQAAAVRTGSEALILRAGQEPVDVKGGEDLDPTDDSLLFLNDRELLLVSYGEGQRIDAQTGQPRGAAFEVDSDGPVVSGPDGRLLALGSSVAFLNAATLDAPATGRVTLASSNTLSGGFIGKTAYAGVNRFTNLGTLQDLNVGGTNRLYDFDLQNDVLWTLNGETVSTLRGGKLNRLTTLDSDAEYDLIQSTPDGTYAVAAGYYGLALLNAQTGKVVKKVTEKQLKVEDIHAALPTTDGKAILVIPHEGNVFRYDVATGKQTPAFKLPTDAEATALQLSRGGTLAVTYDDADYEARVALVKPGATTAFKTLAFDRVQAVRFSPDGKLLAVLTSDPQNALQIFDTASGNRLIRTGTFNMGTSLLAWAPAGNQLMVGAGLLGKAGSVTVFDVKR</sequence>
<feature type="signal peptide" evidence="1">
    <location>
        <begin position="1"/>
        <end position="34"/>
    </location>
</feature>
<keyword evidence="3" id="KW-1185">Reference proteome</keyword>
<dbReference type="Proteomes" id="UP001423409">
    <property type="component" value="Unassembled WGS sequence"/>
</dbReference>
<dbReference type="InterPro" id="IPR015943">
    <property type="entry name" value="WD40/YVTN_repeat-like_dom_sf"/>
</dbReference>
<dbReference type="SUPFAM" id="SSF50998">
    <property type="entry name" value="Quinoprotein alcohol dehydrogenase-like"/>
    <property type="match status" value="1"/>
</dbReference>
<evidence type="ECO:0000313" key="3">
    <source>
        <dbReference type="Proteomes" id="UP001423409"/>
    </source>
</evidence>
<evidence type="ECO:0000313" key="2">
    <source>
        <dbReference type="EMBL" id="GAA5440683.1"/>
    </source>
</evidence>
<evidence type="ECO:0008006" key="4">
    <source>
        <dbReference type="Google" id="ProtNLM"/>
    </source>
</evidence>
<feature type="chain" id="PRO_5045197192" description="WD40 repeat domain-containing protein" evidence="1">
    <location>
        <begin position="35"/>
        <end position="608"/>
    </location>
</feature>
<dbReference type="EMBL" id="BAABQU010000026">
    <property type="protein sequence ID" value="GAA5440683.1"/>
    <property type="molecule type" value="Genomic_DNA"/>
</dbReference>
<dbReference type="PANTHER" id="PTHR47197:SF3">
    <property type="entry name" value="DIHYDRO-HEME D1 DEHYDROGENASE"/>
    <property type="match status" value="1"/>
</dbReference>
<name>A0ABP9UD40_9DEIO</name>
<dbReference type="Gene3D" id="2.130.10.10">
    <property type="entry name" value="YVTN repeat-like/Quinoprotein amine dehydrogenase"/>
    <property type="match status" value="2"/>
</dbReference>
<reference evidence="2 3" key="1">
    <citation type="submission" date="2024-02" db="EMBL/GenBank/DDBJ databases">
        <title>Deinococcus caeni NBRC 101312.</title>
        <authorList>
            <person name="Ichikawa N."/>
            <person name="Katano-Makiyama Y."/>
            <person name="Hidaka K."/>
        </authorList>
    </citation>
    <scope>NUCLEOTIDE SEQUENCE [LARGE SCALE GENOMIC DNA]</scope>
    <source>
        <strain evidence="2 3">NBRC 101312</strain>
    </source>
</reference>
<dbReference type="InterPro" id="IPR011047">
    <property type="entry name" value="Quinoprotein_ADH-like_sf"/>
</dbReference>
<evidence type="ECO:0000256" key="1">
    <source>
        <dbReference type="SAM" id="SignalP"/>
    </source>
</evidence>
<dbReference type="InterPro" id="IPR051200">
    <property type="entry name" value="Host-pathogen_enzymatic-act"/>
</dbReference>
<gene>
    <name evidence="2" type="ORF">Dcae01_02201</name>
</gene>
<dbReference type="PANTHER" id="PTHR47197">
    <property type="entry name" value="PROTEIN NIRF"/>
    <property type="match status" value="1"/>
</dbReference>
<organism evidence="2 3">
    <name type="scientific">Deinococcus caeni</name>
    <dbReference type="NCBI Taxonomy" id="569127"/>
    <lineage>
        <taxon>Bacteria</taxon>
        <taxon>Thermotogati</taxon>
        <taxon>Deinococcota</taxon>
        <taxon>Deinococci</taxon>
        <taxon>Deinococcales</taxon>
        <taxon>Deinococcaceae</taxon>
        <taxon>Deinococcus</taxon>
    </lineage>
</organism>
<protein>
    <recommendedName>
        <fullName evidence="4">WD40 repeat domain-containing protein</fullName>
    </recommendedName>
</protein>
<dbReference type="SUPFAM" id="SSF50969">
    <property type="entry name" value="YVTN repeat-like/Quinoprotein amine dehydrogenase"/>
    <property type="match status" value="1"/>
</dbReference>
<keyword evidence="1" id="KW-0732">Signal</keyword>